<dbReference type="Pfam" id="PF01386">
    <property type="entry name" value="Ribosomal_L25p"/>
    <property type="match status" value="1"/>
</dbReference>
<dbReference type="GO" id="GO:0003735">
    <property type="term" value="F:structural constituent of ribosome"/>
    <property type="evidence" value="ECO:0007669"/>
    <property type="project" value="InterPro"/>
</dbReference>
<comment type="similarity">
    <text evidence="5">Belongs to the bacterial ribosomal protein bL25 family. CTC subfamily.</text>
</comment>
<dbReference type="GO" id="GO:0006412">
    <property type="term" value="P:translation"/>
    <property type="evidence" value="ECO:0007669"/>
    <property type="project" value="UniProtKB-UniRule"/>
</dbReference>
<evidence type="ECO:0000259" key="7">
    <source>
        <dbReference type="Pfam" id="PF01386"/>
    </source>
</evidence>
<comment type="subunit">
    <text evidence="5">Part of the 50S ribosomal subunit; part of the 5S rRNA/L5/L18/L25 subcomplex. Contacts the 5S rRNA. Binds to the 5S rRNA independently of L5 and L18.</text>
</comment>
<evidence type="ECO:0000256" key="2">
    <source>
        <dbReference type="ARBA" id="ARBA00022884"/>
    </source>
</evidence>
<dbReference type="CDD" id="cd00495">
    <property type="entry name" value="Ribosomal_L25_TL5_CTC"/>
    <property type="match status" value="1"/>
</dbReference>
<dbReference type="InterPro" id="IPR020057">
    <property type="entry name" value="Ribosomal_bL25_b-dom"/>
</dbReference>
<keyword evidence="2 5" id="KW-0694">RNA-binding</keyword>
<proteinExistence type="inferred from homology"/>
<accession>A0A4Y8PUV3</accession>
<dbReference type="InterPro" id="IPR020930">
    <property type="entry name" value="Ribosomal_uL5_bac-type"/>
</dbReference>
<dbReference type="HAMAP" id="MF_01334">
    <property type="entry name" value="Ribosomal_bL25_CTC"/>
    <property type="match status" value="1"/>
</dbReference>
<gene>
    <name evidence="5" type="primary">rplY</name>
    <name evidence="5" type="synonym">ctc</name>
    <name evidence="9" type="ORF">B5M42_19455</name>
</gene>
<feature type="domain" description="Large ribosomal subunit protein bL25 L25" evidence="7">
    <location>
        <begin position="5"/>
        <end position="91"/>
    </location>
</feature>
<evidence type="ECO:0000313" key="10">
    <source>
        <dbReference type="Proteomes" id="UP000298246"/>
    </source>
</evidence>
<dbReference type="Proteomes" id="UP000298246">
    <property type="component" value="Unassembled WGS sequence"/>
</dbReference>
<evidence type="ECO:0000256" key="1">
    <source>
        <dbReference type="ARBA" id="ARBA00022730"/>
    </source>
</evidence>
<dbReference type="EMBL" id="MYFO01000032">
    <property type="protein sequence ID" value="TFE84686.1"/>
    <property type="molecule type" value="Genomic_DNA"/>
</dbReference>
<dbReference type="GO" id="GO:0008097">
    <property type="term" value="F:5S rRNA binding"/>
    <property type="evidence" value="ECO:0007669"/>
    <property type="project" value="InterPro"/>
</dbReference>
<evidence type="ECO:0000256" key="6">
    <source>
        <dbReference type="SAM" id="MobiDB-lite"/>
    </source>
</evidence>
<evidence type="ECO:0000313" key="9">
    <source>
        <dbReference type="EMBL" id="TFE84686.1"/>
    </source>
</evidence>
<dbReference type="InterPro" id="IPR001021">
    <property type="entry name" value="Ribosomal_bL25_long"/>
</dbReference>
<reference evidence="9 10" key="1">
    <citation type="submission" date="2017-03" db="EMBL/GenBank/DDBJ databases">
        <title>Isolation of Levoglucosan Utilizing Bacteria.</title>
        <authorList>
            <person name="Arya A.S."/>
        </authorList>
    </citation>
    <scope>NUCLEOTIDE SEQUENCE [LARGE SCALE GENOMIC DNA]</scope>
    <source>
        <strain evidence="9 10">MEC069</strain>
    </source>
</reference>
<organism evidence="9 10">
    <name type="scientific">Paenibacillus athensensis</name>
    <dbReference type="NCBI Taxonomy" id="1967502"/>
    <lineage>
        <taxon>Bacteria</taxon>
        <taxon>Bacillati</taxon>
        <taxon>Bacillota</taxon>
        <taxon>Bacilli</taxon>
        <taxon>Bacillales</taxon>
        <taxon>Paenibacillaceae</taxon>
        <taxon>Paenibacillus</taxon>
    </lineage>
</organism>
<comment type="function">
    <text evidence="5">This is one of the proteins that binds to the 5S RNA in the ribosome where it forms part of the central protuberance.</text>
</comment>
<feature type="region of interest" description="Disordered" evidence="6">
    <location>
        <begin position="187"/>
        <end position="217"/>
    </location>
</feature>
<comment type="caution">
    <text evidence="9">The sequence shown here is derived from an EMBL/GenBank/DDBJ whole genome shotgun (WGS) entry which is preliminary data.</text>
</comment>
<dbReference type="AlphaFoldDB" id="A0A4Y8PUV3"/>
<dbReference type="Gene3D" id="2.170.120.20">
    <property type="entry name" value="Ribosomal protein L25, beta domain"/>
    <property type="match status" value="1"/>
</dbReference>
<dbReference type="Gene3D" id="2.40.240.10">
    <property type="entry name" value="Ribosomal Protein L25, Chain P"/>
    <property type="match status" value="1"/>
</dbReference>
<dbReference type="RefSeq" id="WP_134755868.1">
    <property type="nucleotide sequence ID" value="NZ_MYFO02000021.1"/>
</dbReference>
<sequence>MVLKLKAEARNDITQSEIKQLRANGQVPGVVYGKKVGNTAIAIDTKELLQLLRRNPHAIIEMELPGGEKQPVMINELQRDKVSRTLLHVDFHQINMDEPVKTVVALEFVGEAKGAQEGGIVQVQLHELEIRCLPQHIPGSIRVDVSELGLGENLLVSHLSVPAEIEVKSDPNELVVTILAPQKEAVAEESAEQEAKGEVSAEKNGATADEVAAEETV</sequence>
<evidence type="ECO:0000259" key="8">
    <source>
        <dbReference type="Pfam" id="PF14693"/>
    </source>
</evidence>
<keyword evidence="10" id="KW-1185">Reference proteome</keyword>
<dbReference type="NCBIfam" id="TIGR00731">
    <property type="entry name" value="bL25_bact_ctc"/>
    <property type="match status" value="1"/>
</dbReference>
<protein>
    <recommendedName>
        <fullName evidence="5">Large ribosomal subunit protein bL25</fullName>
    </recommendedName>
    <alternativeName>
        <fullName evidence="5">General stress protein CTC</fullName>
    </alternativeName>
</protein>
<dbReference type="NCBIfam" id="NF004133">
    <property type="entry name" value="PRK05618.2-4"/>
    <property type="match status" value="1"/>
</dbReference>
<dbReference type="InterPro" id="IPR029751">
    <property type="entry name" value="Ribosomal_L25_dom"/>
</dbReference>
<evidence type="ECO:0000256" key="3">
    <source>
        <dbReference type="ARBA" id="ARBA00022980"/>
    </source>
</evidence>
<feature type="domain" description="Large ribosomal subunit protein bL25 beta" evidence="8">
    <location>
        <begin position="100"/>
        <end position="182"/>
    </location>
</feature>
<dbReference type="PANTHER" id="PTHR33284:SF1">
    <property type="entry name" value="RIBOSOMAL PROTEIN L25_GLN-TRNA SYNTHETASE, ANTI-CODON-BINDING DOMAIN-CONTAINING PROTEIN"/>
    <property type="match status" value="1"/>
</dbReference>
<dbReference type="PANTHER" id="PTHR33284">
    <property type="entry name" value="RIBOSOMAL PROTEIN L25/GLN-TRNA SYNTHETASE, ANTI-CODON-BINDING DOMAIN-CONTAINING PROTEIN"/>
    <property type="match status" value="1"/>
</dbReference>
<dbReference type="Pfam" id="PF14693">
    <property type="entry name" value="Ribosomal_TL5_C"/>
    <property type="match status" value="1"/>
</dbReference>
<dbReference type="InterPro" id="IPR011035">
    <property type="entry name" value="Ribosomal_bL25/Gln-tRNA_synth"/>
</dbReference>
<keyword evidence="4 5" id="KW-0687">Ribonucleoprotein</keyword>
<evidence type="ECO:0000256" key="5">
    <source>
        <dbReference type="HAMAP-Rule" id="MF_01334"/>
    </source>
</evidence>
<evidence type="ECO:0000256" key="4">
    <source>
        <dbReference type="ARBA" id="ARBA00023274"/>
    </source>
</evidence>
<dbReference type="OrthoDB" id="9790002at2"/>
<keyword evidence="1 5" id="KW-0699">rRNA-binding</keyword>
<name>A0A4Y8PUV3_9BACL</name>
<dbReference type="GO" id="GO:0022625">
    <property type="term" value="C:cytosolic large ribosomal subunit"/>
    <property type="evidence" value="ECO:0007669"/>
    <property type="project" value="TreeGrafter"/>
</dbReference>
<keyword evidence="3 5" id="KW-0689">Ribosomal protein</keyword>
<dbReference type="InterPro" id="IPR020056">
    <property type="entry name" value="Rbsml_bL25/Gln-tRNA_synth_N"/>
</dbReference>
<dbReference type="SUPFAM" id="SSF50715">
    <property type="entry name" value="Ribosomal protein L25-like"/>
    <property type="match status" value="1"/>
</dbReference>
<dbReference type="InterPro" id="IPR037121">
    <property type="entry name" value="Ribosomal_bL25_C"/>
</dbReference>